<dbReference type="InterPro" id="IPR009073">
    <property type="entry name" value="HscB_oligo_C"/>
</dbReference>
<dbReference type="SUPFAM" id="SSF47144">
    <property type="entry name" value="HSC20 (HSCB), C-terminal oligomerisation domain"/>
    <property type="match status" value="1"/>
</dbReference>
<organism evidence="4 5">
    <name type="scientific">Marichromatium gracile</name>
    <name type="common">Chromatium gracile</name>
    <dbReference type="NCBI Taxonomy" id="1048"/>
    <lineage>
        <taxon>Bacteria</taxon>
        <taxon>Pseudomonadati</taxon>
        <taxon>Pseudomonadota</taxon>
        <taxon>Gammaproteobacteria</taxon>
        <taxon>Chromatiales</taxon>
        <taxon>Chromatiaceae</taxon>
        <taxon>Marichromatium</taxon>
    </lineage>
</organism>
<dbReference type="InterPro" id="IPR036869">
    <property type="entry name" value="J_dom_sf"/>
</dbReference>
<dbReference type="Gene3D" id="1.20.1280.20">
    <property type="entry name" value="HscB, C-terminal domain"/>
    <property type="match status" value="1"/>
</dbReference>
<dbReference type="PANTHER" id="PTHR14021:SF15">
    <property type="entry name" value="IRON-SULFUR CLUSTER CO-CHAPERONE PROTEIN HSCB"/>
    <property type="match status" value="1"/>
</dbReference>
<name>A0A4R4AH67_MARGR</name>
<feature type="domain" description="Co-chaperone HscB C-terminal oligomerisation" evidence="3">
    <location>
        <begin position="99"/>
        <end position="168"/>
    </location>
</feature>
<accession>A0A4R4AH67</accession>
<dbReference type="Gene3D" id="1.10.287.110">
    <property type="entry name" value="DnaJ domain"/>
    <property type="match status" value="1"/>
</dbReference>
<proteinExistence type="inferred from homology"/>
<dbReference type="GO" id="GO:0044571">
    <property type="term" value="P:[2Fe-2S] cluster assembly"/>
    <property type="evidence" value="ECO:0007669"/>
    <property type="project" value="InterPro"/>
</dbReference>
<dbReference type="AlphaFoldDB" id="A0A4R4AH67"/>
<comment type="caution">
    <text evidence="4">The sequence shown here is derived from an EMBL/GenBank/DDBJ whole genome shotgun (WGS) entry which is preliminary data.</text>
</comment>
<dbReference type="Proteomes" id="UP000295247">
    <property type="component" value="Unassembled WGS sequence"/>
</dbReference>
<keyword evidence="2" id="KW-0143">Chaperone</keyword>
<evidence type="ECO:0000313" key="4">
    <source>
        <dbReference type="EMBL" id="TCW38314.1"/>
    </source>
</evidence>
<dbReference type="RefSeq" id="WP_223806177.1">
    <property type="nucleotide sequence ID" value="NZ_JAKEDQ010000026.1"/>
</dbReference>
<dbReference type="GO" id="GO:0051259">
    <property type="term" value="P:protein complex oligomerization"/>
    <property type="evidence" value="ECO:0007669"/>
    <property type="project" value="InterPro"/>
</dbReference>
<comment type="similarity">
    <text evidence="1">Belongs to the HscB family.</text>
</comment>
<dbReference type="GO" id="GO:1990230">
    <property type="term" value="C:iron-sulfur cluster transfer complex"/>
    <property type="evidence" value="ECO:0007669"/>
    <property type="project" value="TreeGrafter"/>
</dbReference>
<reference evidence="4 5" key="1">
    <citation type="submission" date="2019-03" db="EMBL/GenBank/DDBJ databases">
        <title>Genomic Encyclopedia of Type Strains, Phase IV (KMG-IV): sequencing the most valuable type-strain genomes for metagenomic binning, comparative biology and taxonomic classification.</title>
        <authorList>
            <person name="Goeker M."/>
        </authorList>
    </citation>
    <scope>NUCLEOTIDE SEQUENCE [LARGE SCALE GENOMIC DNA]</scope>
    <source>
        <strain evidence="4 5">DSM 203</strain>
    </source>
</reference>
<evidence type="ECO:0000256" key="2">
    <source>
        <dbReference type="ARBA" id="ARBA00023186"/>
    </source>
</evidence>
<dbReference type="Pfam" id="PF07743">
    <property type="entry name" value="HSCB_C"/>
    <property type="match status" value="1"/>
</dbReference>
<evidence type="ECO:0000259" key="3">
    <source>
        <dbReference type="Pfam" id="PF07743"/>
    </source>
</evidence>
<gene>
    <name evidence="4" type="ORF">EDC29_102206</name>
</gene>
<dbReference type="InterPro" id="IPR036386">
    <property type="entry name" value="HscB_C_sf"/>
</dbReference>
<dbReference type="GO" id="GO:0051087">
    <property type="term" value="F:protein-folding chaperone binding"/>
    <property type="evidence" value="ECO:0007669"/>
    <property type="project" value="InterPro"/>
</dbReference>
<dbReference type="GO" id="GO:0001671">
    <property type="term" value="F:ATPase activator activity"/>
    <property type="evidence" value="ECO:0007669"/>
    <property type="project" value="InterPro"/>
</dbReference>
<protein>
    <submittedName>
        <fullName evidence="4">Molecular chaperone HscB</fullName>
    </submittedName>
</protein>
<sequence length="185" mass="20585">MTPGGGMPEIHPTVFAELDAAKNHFELFGLPTSFTVDTNRLAERYRALSAQARADTALAAASPSQLDEAYRTLLDPLARARYLLRLHGRELGRGRGNAGLLVEQLELREQLQEVSNRTRTALAVSSVLTDLAEQSAVLAKELRTLFEDPSTDNLELAHDLVHQLEFIALCRRDAEQRRDALQRRG</sequence>
<dbReference type="NCBIfam" id="TIGR00714">
    <property type="entry name" value="hscB"/>
    <property type="match status" value="1"/>
</dbReference>
<dbReference type="PANTHER" id="PTHR14021">
    <property type="entry name" value="IRON-SULFUR CLUSTER CO-CHAPERONE PROTEIN HSCB"/>
    <property type="match status" value="1"/>
</dbReference>
<evidence type="ECO:0000256" key="1">
    <source>
        <dbReference type="ARBA" id="ARBA00010476"/>
    </source>
</evidence>
<evidence type="ECO:0000313" key="5">
    <source>
        <dbReference type="Proteomes" id="UP000295247"/>
    </source>
</evidence>
<dbReference type="EMBL" id="SMDC01000002">
    <property type="protein sequence ID" value="TCW38314.1"/>
    <property type="molecule type" value="Genomic_DNA"/>
</dbReference>
<dbReference type="SUPFAM" id="SSF46565">
    <property type="entry name" value="Chaperone J-domain"/>
    <property type="match status" value="1"/>
</dbReference>
<dbReference type="InterPro" id="IPR004640">
    <property type="entry name" value="HscB"/>
</dbReference>